<proteinExistence type="inferred from homology"/>
<sequence length="311" mass="32459">MRGRGRILITPRSLTSAGVDTVAELEPLRRAQFELVAAPAGEVPDPAELTSLLSTGEVVGWLAGVERISADVLESASSLRIIARNGVGADSIDLEAAKRCGIEVRTAPGANAQGVAELAVAHGLSLLRSIPQGNSALRDGRWDRSKGREIGDICVGIVGYGAIGRRVADLFTALGASVAFHDPFATGLFQHESVSDLDLLLSRSDLLSLHVPPSPDGPMLDAKRVGLLPKGAIVVNTARAALVDPIAMHRALDSGAISGYAIDAFDQEPPELDALLSHPRTVMTPHVGGFTDSSVRRATEAAVAQLLDVLG</sequence>
<dbReference type="InterPro" id="IPR036291">
    <property type="entry name" value="NAD(P)-bd_dom_sf"/>
</dbReference>
<dbReference type="SUPFAM" id="SSF52283">
    <property type="entry name" value="Formate/glycerate dehydrogenase catalytic domain-like"/>
    <property type="match status" value="1"/>
</dbReference>
<dbReference type="InterPro" id="IPR006139">
    <property type="entry name" value="D-isomer_2_OHA_DH_cat_dom"/>
</dbReference>
<protein>
    <submittedName>
        <fullName evidence="7">Oxidoreductase</fullName>
    </submittedName>
</protein>
<organism evidence="7 8">
    <name type="scientific">Brachybacterium vulturis</name>
    <dbReference type="NCBI Taxonomy" id="2017484"/>
    <lineage>
        <taxon>Bacteria</taxon>
        <taxon>Bacillati</taxon>
        <taxon>Actinomycetota</taxon>
        <taxon>Actinomycetes</taxon>
        <taxon>Micrococcales</taxon>
        <taxon>Dermabacteraceae</taxon>
        <taxon>Brachybacterium</taxon>
    </lineage>
</organism>
<dbReference type="OrthoDB" id="117809at2"/>
<feature type="domain" description="D-isomer specific 2-hydroxyacid dehydrogenase catalytic" evidence="5">
    <location>
        <begin position="46"/>
        <end position="310"/>
    </location>
</feature>
<gene>
    <name evidence="7" type="ORF">CFK38_11690</name>
</gene>
<dbReference type="KEGG" id="brz:CFK38_11690"/>
<dbReference type="Pfam" id="PF00389">
    <property type="entry name" value="2-Hacid_dh"/>
    <property type="match status" value="1"/>
</dbReference>
<evidence type="ECO:0000313" key="7">
    <source>
        <dbReference type="EMBL" id="ATG52111.1"/>
    </source>
</evidence>
<evidence type="ECO:0000256" key="4">
    <source>
        <dbReference type="RuleBase" id="RU003719"/>
    </source>
</evidence>
<dbReference type="RefSeq" id="WP_096803228.1">
    <property type="nucleotide sequence ID" value="NZ_CP023563.1"/>
</dbReference>
<reference evidence="8" key="1">
    <citation type="submission" date="2017-09" db="EMBL/GenBank/DDBJ databases">
        <title>Brachybacterium sp. VM2412.</title>
        <authorList>
            <person name="Tak E.J."/>
            <person name="Bae J.-W."/>
        </authorList>
    </citation>
    <scope>NUCLEOTIDE SEQUENCE [LARGE SCALE GENOMIC DNA]</scope>
    <source>
        <strain evidence="8">VM2412</strain>
    </source>
</reference>
<dbReference type="InterPro" id="IPR006140">
    <property type="entry name" value="D-isomer_DH_NAD-bd"/>
</dbReference>
<dbReference type="Gene3D" id="3.40.50.720">
    <property type="entry name" value="NAD(P)-binding Rossmann-like Domain"/>
    <property type="match status" value="2"/>
</dbReference>
<dbReference type="EMBL" id="CP023563">
    <property type="protein sequence ID" value="ATG52111.1"/>
    <property type="molecule type" value="Genomic_DNA"/>
</dbReference>
<dbReference type="AlphaFoldDB" id="A0A291GPE0"/>
<evidence type="ECO:0000256" key="1">
    <source>
        <dbReference type="ARBA" id="ARBA00005854"/>
    </source>
</evidence>
<feature type="domain" description="D-isomer specific 2-hydroxyacid dehydrogenase NAD-binding" evidence="6">
    <location>
        <begin position="121"/>
        <end position="288"/>
    </location>
</feature>
<keyword evidence="2 4" id="KW-0560">Oxidoreductase</keyword>
<evidence type="ECO:0000256" key="2">
    <source>
        <dbReference type="ARBA" id="ARBA00023002"/>
    </source>
</evidence>
<evidence type="ECO:0000313" key="8">
    <source>
        <dbReference type="Proteomes" id="UP000218165"/>
    </source>
</evidence>
<comment type="similarity">
    <text evidence="1 4">Belongs to the D-isomer specific 2-hydroxyacid dehydrogenase family.</text>
</comment>
<dbReference type="GO" id="GO:0051287">
    <property type="term" value="F:NAD binding"/>
    <property type="evidence" value="ECO:0007669"/>
    <property type="project" value="InterPro"/>
</dbReference>
<dbReference type="InterPro" id="IPR050857">
    <property type="entry name" value="D-2-hydroxyacid_DH"/>
</dbReference>
<accession>A0A291GPE0</accession>
<dbReference type="Pfam" id="PF02826">
    <property type="entry name" value="2-Hacid_dh_C"/>
    <property type="match status" value="1"/>
</dbReference>
<evidence type="ECO:0000256" key="3">
    <source>
        <dbReference type="ARBA" id="ARBA00023027"/>
    </source>
</evidence>
<evidence type="ECO:0000259" key="6">
    <source>
        <dbReference type="Pfam" id="PF02826"/>
    </source>
</evidence>
<dbReference type="PANTHER" id="PTHR42789">
    <property type="entry name" value="D-ISOMER SPECIFIC 2-HYDROXYACID DEHYDROGENASE FAMILY PROTEIN (AFU_ORTHOLOGUE AFUA_6G10090)"/>
    <property type="match status" value="1"/>
</dbReference>
<name>A0A291GPE0_9MICO</name>
<dbReference type="GO" id="GO:0016616">
    <property type="term" value="F:oxidoreductase activity, acting on the CH-OH group of donors, NAD or NADP as acceptor"/>
    <property type="evidence" value="ECO:0007669"/>
    <property type="project" value="InterPro"/>
</dbReference>
<evidence type="ECO:0000259" key="5">
    <source>
        <dbReference type="Pfam" id="PF00389"/>
    </source>
</evidence>
<keyword evidence="3" id="KW-0520">NAD</keyword>
<dbReference type="SUPFAM" id="SSF51735">
    <property type="entry name" value="NAD(P)-binding Rossmann-fold domains"/>
    <property type="match status" value="1"/>
</dbReference>
<dbReference type="Proteomes" id="UP000218165">
    <property type="component" value="Chromosome"/>
</dbReference>
<keyword evidence="8" id="KW-1185">Reference proteome</keyword>
<dbReference type="PANTHER" id="PTHR42789:SF1">
    <property type="entry name" value="D-ISOMER SPECIFIC 2-HYDROXYACID DEHYDROGENASE FAMILY PROTEIN (AFU_ORTHOLOGUE AFUA_6G10090)"/>
    <property type="match status" value="1"/>
</dbReference>